<feature type="region of interest" description="Disordered" evidence="1">
    <location>
        <begin position="39"/>
        <end position="66"/>
    </location>
</feature>
<organism evidence="2 3">
    <name type="scientific">Mycena citricolor</name>
    <dbReference type="NCBI Taxonomy" id="2018698"/>
    <lineage>
        <taxon>Eukaryota</taxon>
        <taxon>Fungi</taxon>
        <taxon>Dikarya</taxon>
        <taxon>Basidiomycota</taxon>
        <taxon>Agaricomycotina</taxon>
        <taxon>Agaricomycetes</taxon>
        <taxon>Agaricomycetidae</taxon>
        <taxon>Agaricales</taxon>
        <taxon>Marasmiineae</taxon>
        <taxon>Mycenaceae</taxon>
        <taxon>Mycena</taxon>
    </lineage>
</organism>
<comment type="caution">
    <text evidence="2">The sequence shown here is derived from an EMBL/GenBank/DDBJ whole genome shotgun (WGS) entry which is preliminary data.</text>
</comment>
<protein>
    <submittedName>
        <fullName evidence="2">Uncharacterized protein</fullName>
    </submittedName>
</protein>
<dbReference type="AlphaFoldDB" id="A0AAD2Q3D4"/>
<evidence type="ECO:0000256" key="1">
    <source>
        <dbReference type="SAM" id="MobiDB-lite"/>
    </source>
</evidence>
<name>A0AAD2Q3D4_9AGAR</name>
<dbReference type="Proteomes" id="UP001295794">
    <property type="component" value="Unassembled WGS sequence"/>
</dbReference>
<sequence length="123" mass="13951">MLGSIKLCQGKVPHLPRHETGYRGTVYTPVMCGCQPSHLARNSHTQSSEQTAVRIRRKHRRVGQRRRGLAEINREDLRVSAFLHRRNADRHEASSADTRTGSASTRGSICIFGWNRTNENMLT</sequence>
<keyword evidence="3" id="KW-1185">Reference proteome</keyword>
<proteinExistence type="predicted"/>
<feature type="compositionally biased region" description="Basic residues" evidence="1">
    <location>
        <begin position="54"/>
        <end position="66"/>
    </location>
</feature>
<accession>A0AAD2Q3D4</accession>
<dbReference type="PROSITE" id="PS51257">
    <property type="entry name" value="PROKAR_LIPOPROTEIN"/>
    <property type="match status" value="1"/>
</dbReference>
<reference evidence="2" key="1">
    <citation type="submission" date="2023-11" db="EMBL/GenBank/DDBJ databases">
        <authorList>
            <person name="De Vega J J."/>
            <person name="De Vega J J."/>
        </authorList>
    </citation>
    <scope>NUCLEOTIDE SEQUENCE</scope>
</reference>
<feature type="compositionally biased region" description="Polar residues" evidence="1">
    <location>
        <begin position="40"/>
        <end position="51"/>
    </location>
</feature>
<dbReference type="EMBL" id="CAVNYO010000150">
    <property type="protein sequence ID" value="CAK5269667.1"/>
    <property type="molecule type" value="Genomic_DNA"/>
</dbReference>
<evidence type="ECO:0000313" key="3">
    <source>
        <dbReference type="Proteomes" id="UP001295794"/>
    </source>
</evidence>
<gene>
    <name evidence="2" type="ORF">MYCIT1_LOCUS13561</name>
</gene>
<evidence type="ECO:0000313" key="2">
    <source>
        <dbReference type="EMBL" id="CAK5269667.1"/>
    </source>
</evidence>